<organism evidence="1 2">
    <name type="scientific">Protopolystoma xenopodis</name>
    <dbReference type="NCBI Taxonomy" id="117903"/>
    <lineage>
        <taxon>Eukaryota</taxon>
        <taxon>Metazoa</taxon>
        <taxon>Spiralia</taxon>
        <taxon>Lophotrochozoa</taxon>
        <taxon>Platyhelminthes</taxon>
        <taxon>Monogenea</taxon>
        <taxon>Polyopisthocotylea</taxon>
        <taxon>Polystomatidea</taxon>
        <taxon>Polystomatidae</taxon>
        <taxon>Protopolystoma</taxon>
    </lineage>
</organism>
<evidence type="ECO:0000313" key="2">
    <source>
        <dbReference type="Proteomes" id="UP000784294"/>
    </source>
</evidence>
<comment type="caution">
    <text evidence="1">The sequence shown here is derived from an EMBL/GenBank/DDBJ whole genome shotgun (WGS) entry which is preliminary data.</text>
</comment>
<keyword evidence="2" id="KW-1185">Reference proteome</keyword>
<dbReference type="EMBL" id="CAAALY010045904">
    <property type="protein sequence ID" value="VEL20319.1"/>
    <property type="molecule type" value="Genomic_DNA"/>
</dbReference>
<dbReference type="AlphaFoldDB" id="A0A3S5BVK2"/>
<sequence>MKAAGNALLSPSRLLAPVQVPSFLCDLAQNAVGQGLVKRFDQTAYCHTPLVSVIVTADLVPKVEQVTLPQLRPLIALEK</sequence>
<reference evidence="1" key="1">
    <citation type="submission" date="2018-11" db="EMBL/GenBank/DDBJ databases">
        <authorList>
            <consortium name="Pathogen Informatics"/>
        </authorList>
    </citation>
    <scope>NUCLEOTIDE SEQUENCE</scope>
</reference>
<name>A0A3S5BVK2_9PLAT</name>
<protein>
    <submittedName>
        <fullName evidence="1">Uncharacterized protein</fullName>
    </submittedName>
</protein>
<evidence type="ECO:0000313" key="1">
    <source>
        <dbReference type="EMBL" id="VEL20319.1"/>
    </source>
</evidence>
<accession>A0A3S5BVK2</accession>
<gene>
    <name evidence="1" type="ORF">PXEA_LOCUS13759</name>
</gene>
<dbReference type="Proteomes" id="UP000784294">
    <property type="component" value="Unassembled WGS sequence"/>
</dbReference>
<proteinExistence type="predicted"/>